<dbReference type="AlphaFoldDB" id="A0A9D1W6E0"/>
<dbReference type="EMBL" id="DXEZ01000018">
    <property type="protein sequence ID" value="HIX53526.1"/>
    <property type="molecule type" value="Genomic_DNA"/>
</dbReference>
<comment type="caution">
    <text evidence="2">The sequence shown here is derived from an EMBL/GenBank/DDBJ whole genome shotgun (WGS) entry which is preliminary data.</text>
</comment>
<protein>
    <submittedName>
        <fullName evidence="2">Uncharacterized protein</fullName>
    </submittedName>
</protein>
<keyword evidence="1" id="KW-1133">Transmembrane helix</keyword>
<reference evidence="2" key="1">
    <citation type="journal article" date="2021" name="PeerJ">
        <title>Extensive microbial diversity within the chicken gut microbiome revealed by metagenomics and culture.</title>
        <authorList>
            <person name="Gilroy R."/>
            <person name="Ravi A."/>
            <person name="Getino M."/>
            <person name="Pursley I."/>
            <person name="Horton D.L."/>
            <person name="Alikhan N.F."/>
            <person name="Baker D."/>
            <person name="Gharbi K."/>
            <person name="Hall N."/>
            <person name="Watson M."/>
            <person name="Adriaenssens E.M."/>
            <person name="Foster-Nyarko E."/>
            <person name="Jarju S."/>
            <person name="Secka A."/>
            <person name="Antonio M."/>
            <person name="Oren A."/>
            <person name="Chaudhuri R.R."/>
            <person name="La Ragione R."/>
            <person name="Hildebrand F."/>
            <person name="Pallen M.J."/>
        </authorList>
    </citation>
    <scope>NUCLEOTIDE SEQUENCE</scope>
    <source>
        <strain evidence="2">1719</strain>
    </source>
</reference>
<evidence type="ECO:0000313" key="3">
    <source>
        <dbReference type="Proteomes" id="UP000824156"/>
    </source>
</evidence>
<gene>
    <name evidence="2" type="ORF">H9853_00745</name>
</gene>
<evidence type="ECO:0000256" key="1">
    <source>
        <dbReference type="SAM" id="Phobius"/>
    </source>
</evidence>
<proteinExistence type="predicted"/>
<evidence type="ECO:0000313" key="2">
    <source>
        <dbReference type="EMBL" id="HIX53526.1"/>
    </source>
</evidence>
<feature type="transmembrane region" description="Helical" evidence="1">
    <location>
        <begin position="7"/>
        <end position="25"/>
    </location>
</feature>
<sequence length="138" mass="15247">MKQLIAYSVRIIVAMSLLAAVLVPHHHHDGVNFLSTLLDCHQGAPCPHKHDADKSDNGLCVIEKDFVSGSQSEKIIPQVIDQNFPTLDSLLIHLGDFYHLQCIAFHANKTPNIPIEHPILLLELTLSNKALRAPPAHC</sequence>
<name>A0A9D1W6E0_9SPHI</name>
<dbReference type="Proteomes" id="UP000824156">
    <property type="component" value="Unassembled WGS sequence"/>
</dbReference>
<reference evidence="2" key="2">
    <citation type="submission" date="2021-04" db="EMBL/GenBank/DDBJ databases">
        <authorList>
            <person name="Gilroy R."/>
        </authorList>
    </citation>
    <scope>NUCLEOTIDE SEQUENCE</scope>
    <source>
        <strain evidence="2">1719</strain>
    </source>
</reference>
<keyword evidence="1" id="KW-0812">Transmembrane</keyword>
<organism evidence="2 3">
    <name type="scientific">Candidatus Sphingobacterium stercoripullorum</name>
    <dbReference type="NCBI Taxonomy" id="2838759"/>
    <lineage>
        <taxon>Bacteria</taxon>
        <taxon>Pseudomonadati</taxon>
        <taxon>Bacteroidota</taxon>
        <taxon>Sphingobacteriia</taxon>
        <taxon>Sphingobacteriales</taxon>
        <taxon>Sphingobacteriaceae</taxon>
        <taxon>Sphingobacterium</taxon>
    </lineage>
</organism>
<keyword evidence="1" id="KW-0472">Membrane</keyword>
<accession>A0A9D1W6E0</accession>